<dbReference type="InterPro" id="IPR051083">
    <property type="entry name" value="GrpII_Intron_Splice-Mob/Def"/>
</dbReference>
<evidence type="ECO:0000256" key="6">
    <source>
        <dbReference type="ARBA" id="ARBA00022918"/>
    </source>
</evidence>
<dbReference type="InterPro" id="IPR043502">
    <property type="entry name" value="DNA/RNA_pol_sf"/>
</dbReference>
<evidence type="ECO:0000256" key="1">
    <source>
        <dbReference type="ARBA" id="ARBA00012493"/>
    </source>
</evidence>
<keyword evidence="7" id="KW-0051">Antiviral defense</keyword>
<dbReference type="InterPro" id="IPR000123">
    <property type="entry name" value="Reverse_transcriptase_msDNA"/>
</dbReference>
<comment type="similarity">
    <text evidence="8">Belongs to the bacterial reverse transcriptase family.</text>
</comment>
<evidence type="ECO:0000313" key="12">
    <source>
        <dbReference type="Proteomes" id="UP001629432"/>
    </source>
</evidence>
<accession>A0ABW9DUP5</accession>
<keyword evidence="2" id="KW-0808">Transferase</keyword>
<evidence type="ECO:0000256" key="9">
    <source>
        <dbReference type="ARBA" id="ARBA00048173"/>
    </source>
</evidence>
<dbReference type="EC" id="2.7.7.49" evidence="1"/>
<keyword evidence="4" id="KW-0479">Metal-binding</keyword>
<sequence>MPLSSLQFVTYAIADAMLAGPPDAVAIIERMTLVLGERSDWMNGLSRGVEKRFGARWDSVDSKELSKVVAENTGFVSAWRSESRPRVVRMLPRPPVQRPPPPWLHDVALPQLPTLGDLAAWLEIESNELDWFADRWRVQAQSAATPLHHYSYKAIEKRDGRCRIIEVPKSRLRALQRKVLHGLLDRIPAHDAVHGFRRGRNTVTFAAPHAGKALVIRFDLTDFFASVHEGRVYSTIRALGYPLEVSRALTALCTNRVPSGRLLAPDVRDKIDWLERQRYRSRHLPQGAPTSPALANLCAFRLDLRLAGLARSLGATYTRYADDLAFSGGDDLARMAQRVEIRVAAIAIEEGFAVNLRKTRVMRRGARQHLAGVVVNSHPNLARTEFDALKAVLTNCVRLGAASQNRDNYSDYRAHLMGRVAHAAMLNATRGTKLKAIFERIVWDEDSDAGAEPRM</sequence>
<dbReference type="Pfam" id="PF00078">
    <property type="entry name" value="RVT_1"/>
    <property type="match status" value="1"/>
</dbReference>
<dbReference type="PRINTS" id="PR00866">
    <property type="entry name" value="RNADNAPOLMS"/>
</dbReference>
<dbReference type="GO" id="GO:0003964">
    <property type="term" value="F:RNA-directed DNA polymerase activity"/>
    <property type="evidence" value="ECO:0007669"/>
    <property type="project" value="UniProtKB-KW"/>
</dbReference>
<comment type="catalytic activity">
    <reaction evidence="9">
        <text>DNA(n) + a 2'-deoxyribonucleoside 5'-triphosphate = DNA(n+1) + diphosphate</text>
        <dbReference type="Rhea" id="RHEA:22508"/>
        <dbReference type="Rhea" id="RHEA-COMP:17339"/>
        <dbReference type="Rhea" id="RHEA-COMP:17340"/>
        <dbReference type="ChEBI" id="CHEBI:33019"/>
        <dbReference type="ChEBI" id="CHEBI:61560"/>
        <dbReference type="ChEBI" id="CHEBI:173112"/>
        <dbReference type="EC" id="2.7.7.49"/>
    </reaction>
</comment>
<reference evidence="11 12" key="1">
    <citation type="journal article" date="2024" name="Chem. Sci.">
        <title>Discovery of megapolipeptins by genome mining of a Burkholderiales bacteria collection.</title>
        <authorList>
            <person name="Paulo B.S."/>
            <person name="Recchia M.J.J."/>
            <person name="Lee S."/>
            <person name="Fergusson C.H."/>
            <person name="Romanowski S.B."/>
            <person name="Hernandez A."/>
            <person name="Krull N."/>
            <person name="Liu D.Y."/>
            <person name="Cavanagh H."/>
            <person name="Bos A."/>
            <person name="Gray C.A."/>
            <person name="Murphy B.T."/>
            <person name="Linington R.G."/>
            <person name="Eustaquio A.S."/>
        </authorList>
    </citation>
    <scope>NUCLEOTIDE SEQUENCE [LARGE SCALE GENOMIC DNA]</scope>
    <source>
        <strain evidence="11 12">RL17-338-BIC-A</strain>
    </source>
</reference>
<evidence type="ECO:0000256" key="8">
    <source>
        <dbReference type="ARBA" id="ARBA00034120"/>
    </source>
</evidence>
<protein>
    <recommendedName>
        <fullName evidence="1">RNA-directed DNA polymerase</fullName>
        <ecNumber evidence="1">2.7.7.49</ecNumber>
    </recommendedName>
</protein>
<keyword evidence="6 11" id="KW-0695">RNA-directed DNA polymerase</keyword>
<evidence type="ECO:0000256" key="4">
    <source>
        <dbReference type="ARBA" id="ARBA00022723"/>
    </source>
</evidence>
<dbReference type="EMBL" id="JAQQCF010000014">
    <property type="protein sequence ID" value="MFM0638407.1"/>
    <property type="molecule type" value="Genomic_DNA"/>
</dbReference>
<dbReference type="PANTHER" id="PTHR34047">
    <property type="entry name" value="NUCLEAR INTRON MATURASE 1, MITOCHONDRIAL-RELATED"/>
    <property type="match status" value="1"/>
</dbReference>
<dbReference type="SUPFAM" id="SSF56672">
    <property type="entry name" value="DNA/RNA polymerases"/>
    <property type="match status" value="1"/>
</dbReference>
<comment type="caution">
    <text evidence="11">The sequence shown here is derived from an EMBL/GenBank/DDBJ whole genome shotgun (WGS) entry which is preliminary data.</text>
</comment>
<dbReference type="CDD" id="cd03487">
    <property type="entry name" value="RT_Bac_retron_II"/>
    <property type="match status" value="1"/>
</dbReference>
<evidence type="ECO:0000256" key="7">
    <source>
        <dbReference type="ARBA" id="ARBA00023118"/>
    </source>
</evidence>
<keyword evidence="3" id="KW-0548">Nucleotidyltransferase</keyword>
<dbReference type="InterPro" id="IPR000477">
    <property type="entry name" value="RT_dom"/>
</dbReference>
<dbReference type="PANTHER" id="PTHR34047:SF7">
    <property type="entry name" value="RNA-DIRECTED DNA POLYMERASE"/>
    <property type="match status" value="1"/>
</dbReference>
<evidence type="ECO:0000313" key="11">
    <source>
        <dbReference type="EMBL" id="MFM0638407.1"/>
    </source>
</evidence>
<name>A0ABW9DUP5_9BURK</name>
<feature type="domain" description="Reverse transcriptase" evidence="10">
    <location>
        <begin position="136"/>
        <end position="375"/>
    </location>
</feature>
<evidence type="ECO:0000256" key="3">
    <source>
        <dbReference type="ARBA" id="ARBA00022695"/>
    </source>
</evidence>
<dbReference type="PROSITE" id="PS50878">
    <property type="entry name" value="RT_POL"/>
    <property type="match status" value="1"/>
</dbReference>
<keyword evidence="5" id="KW-0460">Magnesium</keyword>
<evidence type="ECO:0000259" key="10">
    <source>
        <dbReference type="PROSITE" id="PS50878"/>
    </source>
</evidence>
<organism evidence="11 12">
    <name type="scientific">Paraburkholderia metrosideri</name>
    <dbReference type="NCBI Taxonomy" id="580937"/>
    <lineage>
        <taxon>Bacteria</taxon>
        <taxon>Pseudomonadati</taxon>
        <taxon>Pseudomonadota</taxon>
        <taxon>Betaproteobacteria</taxon>
        <taxon>Burkholderiales</taxon>
        <taxon>Burkholderiaceae</taxon>
        <taxon>Paraburkholderia</taxon>
    </lineage>
</organism>
<evidence type="ECO:0000256" key="5">
    <source>
        <dbReference type="ARBA" id="ARBA00022842"/>
    </source>
</evidence>
<keyword evidence="12" id="KW-1185">Reference proteome</keyword>
<gene>
    <name evidence="11" type="ORF">PQQ63_17055</name>
</gene>
<dbReference type="Proteomes" id="UP001629432">
    <property type="component" value="Unassembled WGS sequence"/>
</dbReference>
<proteinExistence type="inferred from homology"/>
<evidence type="ECO:0000256" key="2">
    <source>
        <dbReference type="ARBA" id="ARBA00022679"/>
    </source>
</evidence>